<feature type="compositionally biased region" description="Basic and acidic residues" evidence="1">
    <location>
        <begin position="650"/>
        <end position="659"/>
    </location>
</feature>
<dbReference type="Gene3D" id="1.10.10.1150">
    <property type="entry name" value="Coenzyme PQQ synthesis protein D (PqqD)"/>
    <property type="match status" value="1"/>
</dbReference>
<feature type="transmembrane region" description="Helical" evidence="2">
    <location>
        <begin position="387"/>
        <end position="406"/>
    </location>
</feature>
<dbReference type="RefSeq" id="WP_188862509.1">
    <property type="nucleotide sequence ID" value="NZ_BMLT01000013.1"/>
</dbReference>
<feature type="transmembrane region" description="Helical" evidence="2">
    <location>
        <begin position="361"/>
        <end position="381"/>
    </location>
</feature>
<dbReference type="GO" id="GO:0005737">
    <property type="term" value="C:cytoplasm"/>
    <property type="evidence" value="ECO:0007669"/>
    <property type="project" value="TreeGrafter"/>
</dbReference>
<proteinExistence type="predicted"/>
<evidence type="ECO:0000256" key="1">
    <source>
        <dbReference type="SAM" id="MobiDB-lite"/>
    </source>
</evidence>
<feature type="region of interest" description="Disordered" evidence="1">
    <location>
        <begin position="629"/>
        <end position="659"/>
    </location>
</feature>
<protein>
    <recommendedName>
        <fullName evidence="5">Peptidase, M50 family</fullName>
    </recommendedName>
</protein>
<evidence type="ECO:0008006" key="5">
    <source>
        <dbReference type="Google" id="ProtNLM"/>
    </source>
</evidence>
<keyword evidence="2" id="KW-0472">Membrane</keyword>
<dbReference type="SUPFAM" id="SSF111369">
    <property type="entry name" value="HlyD-like secretion proteins"/>
    <property type="match status" value="1"/>
</dbReference>
<accession>A0A917ZPE5</accession>
<dbReference type="GO" id="GO:0016020">
    <property type="term" value="C:membrane"/>
    <property type="evidence" value="ECO:0007669"/>
    <property type="project" value="InterPro"/>
</dbReference>
<evidence type="ECO:0000313" key="4">
    <source>
        <dbReference type="Proteomes" id="UP000599578"/>
    </source>
</evidence>
<keyword evidence="2" id="KW-0812">Transmembrane</keyword>
<feature type="transmembrane region" description="Helical" evidence="2">
    <location>
        <begin position="197"/>
        <end position="216"/>
    </location>
</feature>
<name>A0A917ZPE5_9GAMM</name>
<feature type="transmembrane region" description="Helical" evidence="2">
    <location>
        <begin position="284"/>
        <end position="303"/>
    </location>
</feature>
<feature type="transmembrane region" description="Helical" evidence="2">
    <location>
        <begin position="427"/>
        <end position="449"/>
    </location>
</feature>
<dbReference type="InterPro" id="IPR001193">
    <property type="entry name" value="MBTPS2"/>
</dbReference>
<keyword evidence="4" id="KW-1185">Reference proteome</keyword>
<dbReference type="PANTHER" id="PTHR13325">
    <property type="entry name" value="PROTEASE M50 MEMBRANE-BOUND TRANSCRIPTION FACTOR SITE 2 PROTEASE"/>
    <property type="match status" value="1"/>
</dbReference>
<dbReference type="GO" id="GO:0004222">
    <property type="term" value="F:metalloendopeptidase activity"/>
    <property type="evidence" value="ECO:0007669"/>
    <property type="project" value="InterPro"/>
</dbReference>
<sequence>MAESLFSPAWYRVAELRPRLRGHVQVHRHSYRDEVWFVLQDHLSGRFHRFSEAANCVIGLMNGERTVDEIWQLAAQELGDDSPTQEEMIRLMAQLHAADVLQSEVPPDSAEIFRRYRQQQRAQLRQRVWSPLALRFRLFDPERFLVRTLPLIRPVYGPFGFLLWLAVVLTGAVLAAMHWGELTSDLADRVLAPQNLMLLWLLYPVIKAIHELGHAYATRVWGGEVHEIGIMLLVFMPVPYVDASAASAFRQKHRRVIVGAAGIMVELFLAAVALLVWLNAELGLVRAIAYNTMLIGGVSTLFFNGNPLLRFDGYYVLADAIEIPNLAQRSQKYLAYLLKRYLFGMESQQSPATSSSERKWFVFYGIASFIYRLFIAAAIILFVSGEFFVLGILLALWASTTLLVIPMGKSLKFLIADGQLGGQRPRALLVSVSLLLLLGVLLFLAPVPYRTLAEGVVWLPERATVRAGADCFVTSLEQPTDSQVTSGTLLVRCQDPLLRARLEGLHARLRELRALLSAQWRDDRVAARVTREEMRAVEADLADVRQRMDAMDILSPADGRFVVPRALDLQGRFVRQGETLGYVVEPVPMRVRVAVPERDADLVASRSGEIQVRLADRPASSLRAEMTRQIPGGSDRLPSPVLGKVGGGRLETDPRDPDGTRTFSRIFQYELVLPSEVPRSPAGTRVYVRFDHGSTPLGWQWFRRARQVFLGKFGI</sequence>
<dbReference type="Proteomes" id="UP000599578">
    <property type="component" value="Unassembled WGS sequence"/>
</dbReference>
<keyword evidence="2" id="KW-1133">Transmembrane helix</keyword>
<evidence type="ECO:0000313" key="3">
    <source>
        <dbReference type="EMBL" id="GGO87567.1"/>
    </source>
</evidence>
<dbReference type="InterPro" id="IPR041881">
    <property type="entry name" value="PqqD_sf"/>
</dbReference>
<comment type="caution">
    <text evidence="3">The sequence shown here is derived from an EMBL/GenBank/DDBJ whole genome shotgun (WGS) entry which is preliminary data.</text>
</comment>
<dbReference type="EMBL" id="BMLT01000013">
    <property type="protein sequence ID" value="GGO87567.1"/>
    <property type="molecule type" value="Genomic_DNA"/>
</dbReference>
<dbReference type="AlphaFoldDB" id="A0A917ZPE5"/>
<organism evidence="3 4">
    <name type="scientific">Marinobacterium nitratireducens</name>
    <dbReference type="NCBI Taxonomy" id="518897"/>
    <lineage>
        <taxon>Bacteria</taxon>
        <taxon>Pseudomonadati</taxon>
        <taxon>Pseudomonadota</taxon>
        <taxon>Gammaproteobacteria</taxon>
        <taxon>Oceanospirillales</taxon>
        <taxon>Oceanospirillaceae</taxon>
        <taxon>Marinobacterium</taxon>
    </lineage>
</organism>
<gene>
    <name evidence="3" type="ORF">GCM10011348_41060</name>
</gene>
<feature type="transmembrane region" description="Helical" evidence="2">
    <location>
        <begin position="228"/>
        <end position="249"/>
    </location>
</feature>
<feature type="transmembrane region" description="Helical" evidence="2">
    <location>
        <begin position="155"/>
        <end position="176"/>
    </location>
</feature>
<feature type="transmembrane region" description="Helical" evidence="2">
    <location>
        <begin position="256"/>
        <end position="278"/>
    </location>
</feature>
<dbReference type="PANTHER" id="PTHR13325:SF3">
    <property type="entry name" value="MEMBRANE-BOUND TRANSCRIPTION FACTOR SITE-2 PROTEASE"/>
    <property type="match status" value="1"/>
</dbReference>
<dbReference type="GO" id="GO:0031293">
    <property type="term" value="P:membrane protein intracellular domain proteolysis"/>
    <property type="evidence" value="ECO:0007669"/>
    <property type="project" value="TreeGrafter"/>
</dbReference>
<reference evidence="3 4" key="1">
    <citation type="journal article" date="2014" name="Int. J. Syst. Evol. Microbiol.">
        <title>Complete genome sequence of Corynebacterium casei LMG S-19264T (=DSM 44701T), isolated from a smear-ripened cheese.</title>
        <authorList>
            <consortium name="US DOE Joint Genome Institute (JGI-PGF)"/>
            <person name="Walter F."/>
            <person name="Albersmeier A."/>
            <person name="Kalinowski J."/>
            <person name="Ruckert C."/>
        </authorList>
    </citation>
    <scope>NUCLEOTIDE SEQUENCE [LARGE SCALE GENOMIC DNA]</scope>
    <source>
        <strain evidence="3 4">CGMCC 1.7286</strain>
    </source>
</reference>
<evidence type="ECO:0000256" key="2">
    <source>
        <dbReference type="SAM" id="Phobius"/>
    </source>
</evidence>